<dbReference type="AlphaFoldDB" id="A0A7J0EN76"/>
<organism evidence="8 9">
    <name type="scientific">Actinidia rufa</name>
    <dbReference type="NCBI Taxonomy" id="165716"/>
    <lineage>
        <taxon>Eukaryota</taxon>
        <taxon>Viridiplantae</taxon>
        <taxon>Streptophyta</taxon>
        <taxon>Embryophyta</taxon>
        <taxon>Tracheophyta</taxon>
        <taxon>Spermatophyta</taxon>
        <taxon>Magnoliopsida</taxon>
        <taxon>eudicotyledons</taxon>
        <taxon>Gunneridae</taxon>
        <taxon>Pentapetalae</taxon>
        <taxon>asterids</taxon>
        <taxon>Ericales</taxon>
        <taxon>Actinidiaceae</taxon>
        <taxon>Actinidia</taxon>
    </lineage>
</organism>
<evidence type="ECO:0000313" key="8">
    <source>
        <dbReference type="EMBL" id="GFY87938.1"/>
    </source>
</evidence>
<evidence type="ECO:0000256" key="3">
    <source>
        <dbReference type="ARBA" id="ARBA00022692"/>
    </source>
</evidence>
<name>A0A7J0EN76_9ERIC</name>
<keyword evidence="9" id="KW-1185">Reference proteome</keyword>
<dbReference type="PANTHER" id="PTHR43029:SF24">
    <property type="entry name" value="AMMONIUM TRANSPORTER 2 MEMBER 3"/>
    <property type="match status" value="1"/>
</dbReference>
<evidence type="ECO:0000256" key="1">
    <source>
        <dbReference type="ARBA" id="ARBA00004141"/>
    </source>
</evidence>
<evidence type="ECO:0000256" key="2">
    <source>
        <dbReference type="ARBA" id="ARBA00005887"/>
    </source>
</evidence>
<evidence type="ECO:0000313" key="9">
    <source>
        <dbReference type="Proteomes" id="UP000585474"/>
    </source>
</evidence>
<protein>
    <submittedName>
        <fullName evidence="8">Ammonium transporter 2</fullName>
    </submittedName>
</protein>
<evidence type="ECO:0000256" key="4">
    <source>
        <dbReference type="ARBA" id="ARBA00022989"/>
    </source>
</evidence>
<dbReference type="GO" id="GO:0008519">
    <property type="term" value="F:ammonium channel activity"/>
    <property type="evidence" value="ECO:0007669"/>
    <property type="project" value="InterPro"/>
</dbReference>
<dbReference type="Gene3D" id="1.10.3430.10">
    <property type="entry name" value="Ammonium transporter AmtB like domains"/>
    <property type="match status" value="1"/>
</dbReference>
<comment type="subcellular location">
    <subcellularLocation>
        <location evidence="1">Membrane</location>
        <topology evidence="1">Multi-pass membrane protein</topology>
    </subcellularLocation>
</comment>
<sequence length="307" mass="34913">MNETFLGLPGWLPQGLLSNAASTEWLNKADNARELIAATMVGPPKRSWARDFCMGSCGWDGRDSTVDLRCRRAHHRAGHPQHPYLQRHKPTGVALPGHGRIQEQLRHWGSPRNDHRPCLHHTWRSIHEMANLAGVVEPWAAIIMGIMSGSIPWYTMMVLHRRSAFFQSVDNTLGVFHAHAVARLLGELLSGILAKPRLLRMFSGNTNKYGPVLLYTIIEGPFHHGVRQVLLQLLGAAYITFWNVVMTSLICIFISWFVNLRMDKEDLEIGVDAVHGEEAYALWGDGERHPLQFRITPPRFRSFFKRH</sequence>
<dbReference type="PANTHER" id="PTHR43029">
    <property type="entry name" value="AMMONIUM TRANSPORTER MEP2"/>
    <property type="match status" value="1"/>
</dbReference>
<evidence type="ECO:0000256" key="6">
    <source>
        <dbReference type="SAM" id="Phobius"/>
    </source>
</evidence>
<dbReference type="InterPro" id="IPR001905">
    <property type="entry name" value="Ammonium_transpt"/>
</dbReference>
<evidence type="ECO:0000259" key="7">
    <source>
        <dbReference type="Pfam" id="PF00909"/>
    </source>
</evidence>
<proteinExistence type="inferred from homology"/>
<keyword evidence="4 6" id="KW-1133">Transmembrane helix</keyword>
<keyword evidence="3 6" id="KW-0812">Transmembrane</keyword>
<feature type="transmembrane region" description="Helical" evidence="6">
    <location>
        <begin position="233"/>
        <end position="258"/>
    </location>
</feature>
<keyword evidence="5 6" id="KW-0472">Membrane</keyword>
<dbReference type="SUPFAM" id="SSF111352">
    <property type="entry name" value="Ammonium transporter"/>
    <property type="match status" value="1"/>
</dbReference>
<dbReference type="Pfam" id="PF00909">
    <property type="entry name" value="Ammonium_transp"/>
    <property type="match status" value="1"/>
</dbReference>
<gene>
    <name evidence="8" type="ORF">Acr_05g0015770</name>
</gene>
<dbReference type="InterPro" id="IPR024041">
    <property type="entry name" value="NH4_transpt_AmtB-like_dom"/>
</dbReference>
<dbReference type="GO" id="GO:0005886">
    <property type="term" value="C:plasma membrane"/>
    <property type="evidence" value="ECO:0007669"/>
    <property type="project" value="TreeGrafter"/>
</dbReference>
<dbReference type="InterPro" id="IPR029020">
    <property type="entry name" value="Ammonium/urea_transptr"/>
</dbReference>
<dbReference type="OrthoDB" id="534912at2759"/>
<comment type="similarity">
    <text evidence="2">Belongs to the ammonia transporter channel (TC 1.A.11.2) family.</text>
</comment>
<accession>A0A7J0EN76</accession>
<evidence type="ECO:0000256" key="5">
    <source>
        <dbReference type="ARBA" id="ARBA00023136"/>
    </source>
</evidence>
<dbReference type="EMBL" id="BJWL01000005">
    <property type="protein sequence ID" value="GFY87938.1"/>
    <property type="molecule type" value="Genomic_DNA"/>
</dbReference>
<reference evidence="8 9" key="1">
    <citation type="submission" date="2019-07" db="EMBL/GenBank/DDBJ databases">
        <title>De Novo Assembly of kiwifruit Actinidia rufa.</title>
        <authorList>
            <person name="Sugita-Konishi S."/>
            <person name="Sato K."/>
            <person name="Mori E."/>
            <person name="Abe Y."/>
            <person name="Kisaki G."/>
            <person name="Hamano K."/>
            <person name="Suezawa K."/>
            <person name="Otani M."/>
            <person name="Fukuda T."/>
            <person name="Manabe T."/>
            <person name="Gomi K."/>
            <person name="Tabuchi M."/>
            <person name="Akimitsu K."/>
            <person name="Kataoka I."/>
        </authorList>
    </citation>
    <scope>NUCLEOTIDE SEQUENCE [LARGE SCALE GENOMIC DNA]</scope>
    <source>
        <strain evidence="9">cv. Fuchu</strain>
    </source>
</reference>
<comment type="caution">
    <text evidence="8">The sequence shown here is derived from an EMBL/GenBank/DDBJ whole genome shotgun (WGS) entry which is preliminary data.</text>
</comment>
<dbReference type="Proteomes" id="UP000585474">
    <property type="component" value="Unassembled WGS sequence"/>
</dbReference>
<feature type="domain" description="Ammonium transporter AmtB-like" evidence="7">
    <location>
        <begin position="133"/>
        <end position="280"/>
    </location>
</feature>